<dbReference type="InterPro" id="IPR013974">
    <property type="entry name" value="SAF"/>
</dbReference>
<dbReference type="NCBIfam" id="TIGR03177">
    <property type="entry name" value="pilus_cpaB"/>
    <property type="match status" value="1"/>
</dbReference>
<dbReference type="Pfam" id="PF16976">
    <property type="entry name" value="RcpC"/>
    <property type="match status" value="1"/>
</dbReference>
<evidence type="ECO:0000256" key="2">
    <source>
        <dbReference type="SAM" id="SignalP"/>
    </source>
</evidence>
<gene>
    <name evidence="4" type="ORF">HMPREF9451_01365</name>
</gene>
<dbReference type="HOGENOM" id="CLU_057068_5_0_11"/>
<dbReference type="OrthoDB" id="3177887at2"/>
<keyword evidence="5" id="KW-1185">Reference proteome</keyword>
<feature type="compositionally biased region" description="Basic and acidic residues" evidence="1">
    <location>
        <begin position="275"/>
        <end position="286"/>
    </location>
</feature>
<evidence type="ECO:0000313" key="4">
    <source>
        <dbReference type="EMBL" id="EJZ83844.1"/>
    </source>
</evidence>
<keyword evidence="2" id="KW-0732">Signal</keyword>
<dbReference type="eggNOG" id="COG3745">
    <property type="taxonomic scope" value="Bacteria"/>
</dbReference>
<dbReference type="CDD" id="cd11614">
    <property type="entry name" value="SAF_CpaB_FlgA_like"/>
    <property type="match status" value="1"/>
</dbReference>
<feature type="signal peptide" evidence="2">
    <location>
        <begin position="1"/>
        <end position="23"/>
    </location>
</feature>
<dbReference type="InParanoid" id="K0YWH4"/>
<dbReference type="Pfam" id="PF08666">
    <property type="entry name" value="SAF"/>
    <property type="match status" value="1"/>
</dbReference>
<name>K0YWH4_9ACTN</name>
<dbReference type="Proteomes" id="UP000006069">
    <property type="component" value="Unassembled WGS sequence"/>
</dbReference>
<sequence length="286" mass="30191">MRRKANLIAGAVCGALCVSSVLAYGAEVQNSFEKERAEVLERYGGEQVEVCVATEDIEVGDVLGSANTEKRLWLGELLPEDAVFSVEDMQGKPVSSPIYQGEVITERRFEKSEHVALQVPDGLCAVSVPAKSVSAVGGSVEAGSYVDVYAVSGAATDCIASGVLVLSTSSTEEQSKSDEDIAWVTLAVEPDLVKEVITAAQKSELYFVLPADDEVSANRAEADDERVKTDGERVGADADRSEADSEQSESSVERSESGVDQSGSDGGEAKTGVGHTEEKTTEDGEQ</sequence>
<dbReference type="AlphaFoldDB" id="K0YWH4"/>
<organism evidence="4 5">
    <name type="scientific">Slackia piriformis YIT 12062</name>
    <dbReference type="NCBI Taxonomy" id="742818"/>
    <lineage>
        <taxon>Bacteria</taxon>
        <taxon>Bacillati</taxon>
        <taxon>Actinomycetota</taxon>
        <taxon>Coriobacteriia</taxon>
        <taxon>Eggerthellales</taxon>
        <taxon>Eggerthellaceae</taxon>
        <taxon>Slackia</taxon>
    </lineage>
</organism>
<dbReference type="EMBL" id="ADMD01000007">
    <property type="protein sequence ID" value="EJZ83844.1"/>
    <property type="molecule type" value="Genomic_DNA"/>
</dbReference>
<feature type="compositionally biased region" description="Basic and acidic residues" evidence="1">
    <location>
        <begin position="225"/>
        <end position="243"/>
    </location>
</feature>
<feature type="domain" description="SAF" evidence="3">
    <location>
        <begin position="48"/>
        <end position="110"/>
    </location>
</feature>
<accession>K0YWH4</accession>
<comment type="caution">
    <text evidence="4">The sequence shown here is derived from an EMBL/GenBank/DDBJ whole genome shotgun (WGS) entry which is preliminary data.</text>
</comment>
<feature type="chain" id="PRO_5039448368" evidence="2">
    <location>
        <begin position="24"/>
        <end position="286"/>
    </location>
</feature>
<evidence type="ECO:0000313" key="5">
    <source>
        <dbReference type="Proteomes" id="UP000006069"/>
    </source>
</evidence>
<dbReference type="InterPro" id="IPR017592">
    <property type="entry name" value="Pilus_assmbl_Flp-typ_CpaB"/>
</dbReference>
<dbReference type="SMART" id="SM00858">
    <property type="entry name" value="SAF"/>
    <property type="match status" value="1"/>
</dbReference>
<dbReference type="InterPro" id="IPR031571">
    <property type="entry name" value="RcpC_dom"/>
</dbReference>
<dbReference type="PATRIC" id="fig|742818.3.peg.1433"/>
<feature type="region of interest" description="Disordered" evidence="1">
    <location>
        <begin position="217"/>
        <end position="286"/>
    </location>
</feature>
<dbReference type="RefSeq" id="WP_009139563.1">
    <property type="nucleotide sequence ID" value="NZ_JH815198.1"/>
</dbReference>
<evidence type="ECO:0000256" key="1">
    <source>
        <dbReference type="SAM" id="MobiDB-lite"/>
    </source>
</evidence>
<reference evidence="4 5" key="1">
    <citation type="submission" date="2012-08" db="EMBL/GenBank/DDBJ databases">
        <title>The Genome Sequence of Slackia piriformis YIT 12062.</title>
        <authorList>
            <consortium name="The Broad Institute Genome Sequencing Platform"/>
            <person name="Earl A."/>
            <person name="Ward D."/>
            <person name="Feldgarden M."/>
            <person name="Gevers D."/>
            <person name="Morotomi M."/>
            <person name="Walker B."/>
            <person name="Young S.K."/>
            <person name="Zeng Q."/>
            <person name="Gargeya S."/>
            <person name="Fitzgerald M."/>
            <person name="Haas B."/>
            <person name="Abouelleil A."/>
            <person name="Alvarado L."/>
            <person name="Arachchi H.M."/>
            <person name="Berlin A.M."/>
            <person name="Chapman S.B."/>
            <person name="Goldberg J."/>
            <person name="Griggs A."/>
            <person name="Gujja S."/>
            <person name="Hansen M."/>
            <person name="Howarth C."/>
            <person name="Imamovic A."/>
            <person name="Larimer J."/>
            <person name="McCowen C."/>
            <person name="Montmayeur A."/>
            <person name="Murphy C."/>
            <person name="Neiman D."/>
            <person name="Pearson M."/>
            <person name="Priest M."/>
            <person name="Roberts A."/>
            <person name="Saif S."/>
            <person name="Shea T."/>
            <person name="Sisk P."/>
            <person name="Sykes S."/>
            <person name="Wortman J."/>
            <person name="Nusbaum C."/>
            <person name="Birren B."/>
        </authorList>
    </citation>
    <scope>NUCLEOTIDE SEQUENCE [LARGE SCALE GENOMIC DNA]</scope>
    <source>
        <strain evidence="4 5">YIT 12062</strain>
    </source>
</reference>
<evidence type="ECO:0000259" key="3">
    <source>
        <dbReference type="SMART" id="SM00858"/>
    </source>
</evidence>
<proteinExistence type="predicted"/>
<protein>
    <submittedName>
        <fullName evidence="4">Flp pilus assembly protein CpaB</fullName>
    </submittedName>
</protein>